<protein>
    <submittedName>
        <fullName evidence="2">Uncharacterized protein</fullName>
    </submittedName>
</protein>
<accession>A0A9Q3HTE2</accession>
<comment type="caution">
    <text evidence="2">The sequence shown here is derived from an EMBL/GenBank/DDBJ whole genome shotgun (WGS) entry which is preliminary data.</text>
</comment>
<name>A0A9Q3HTE2_9BASI</name>
<organism evidence="2 3">
    <name type="scientific">Austropuccinia psidii MF-1</name>
    <dbReference type="NCBI Taxonomy" id="1389203"/>
    <lineage>
        <taxon>Eukaryota</taxon>
        <taxon>Fungi</taxon>
        <taxon>Dikarya</taxon>
        <taxon>Basidiomycota</taxon>
        <taxon>Pucciniomycotina</taxon>
        <taxon>Pucciniomycetes</taxon>
        <taxon>Pucciniales</taxon>
        <taxon>Sphaerophragmiaceae</taxon>
        <taxon>Austropuccinia</taxon>
    </lineage>
</organism>
<feature type="compositionally biased region" description="Polar residues" evidence="1">
    <location>
        <begin position="26"/>
        <end position="45"/>
    </location>
</feature>
<proteinExistence type="predicted"/>
<gene>
    <name evidence="2" type="ORF">O181_053295</name>
</gene>
<evidence type="ECO:0000313" key="2">
    <source>
        <dbReference type="EMBL" id="MBW0513580.1"/>
    </source>
</evidence>
<feature type="region of interest" description="Disordered" evidence="1">
    <location>
        <begin position="1"/>
        <end position="52"/>
    </location>
</feature>
<dbReference type="AlphaFoldDB" id="A0A9Q3HTE2"/>
<evidence type="ECO:0000256" key="1">
    <source>
        <dbReference type="SAM" id="MobiDB-lite"/>
    </source>
</evidence>
<evidence type="ECO:0000313" key="3">
    <source>
        <dbReference type="Proteomes" id="UP000765509"/>
    </source>
</evidence>
<reference evidence="2" key="1">
    <citation type="submission" date="2021-03" db="EMBL/GenBank/DDBJ databases">
        <title>Draft genome sequence of rust myrtle Austropuccinia psidii MF-1, a brazilian biotype.</title>
        <authorList>
            <person name="Quecine M.C."/>
            <person name="Pachon D.M.R."/>
            <person name="Bonatelli M.L."/>
            <person name="Correr F.H."/>
            <person name="Franceschini L.M."/>
            <person name="Leite T.F."/>
            <person name="Margarido G.R.A."/>
            <person name="Almeida C.A."/>
            <person name="Ferrarezi J.A."/>
            <person name="Labate C.A."/>
        </authorList>
    </citation>
    <scope>NUCLEOTIDE SEQUENCE</scope>
    <source>
        <strain evidence="2">MF-1</strain>
    </source>
</reference>
<dbReference type="EMBL" id="AVOT02023522">
    <property type="protein sequence ID" value="MBW0513580.1"/>
    <property type="molecule type" value="Genomic_DNA"/>
</dbReference>
<sequence length="155" mass="17397">MPSMIFNSKGYPSTSSLIISPPSASNTTNCDFSDSNTSETQSSFNPEPHPLTTESITNSLISSAKHHKLSMSTDELDLSRNPCVLDPYLIPACPSWEQFLESTYPTQPPSLNENQTYLTTSTNKPPIFNVEKVQLTQEEFLLSMEKKFKRLKKMI</sequence>
<dbReference type="Proteomes" id="UP000765509">
    <property type="component" value="Unassembled WGS sequence"/>
</dbReference>
<feature type="compositionally biased region" description="Low complexity" evidence="1">
    <location>
        <begin position="12"/>
        <end position="25"/>
    </location>
</feature>
<keyword evidence="3" id="KW-1185">Reference proteome</keyword>